<feature type="active site" evidence="3">
    <location>
        <position position="323"/>
    </location>
</feature>
<comment type="pathway">
    <text evidence="3">Carbohydrate metabolism; tricarboxylic acid cycle; (S)-malate from fumarate: step 1/1.</text>
</comment>
<dbReference type="AlphaFoldDB" id="A0A315B8V8"/>
<comment type="caution">
    <text evidence="3">Lacks conserved residue(s) required for the propagation of feature annotation.</text>
</comment>
<dbReference type="GO" id="GO:0006531">
    <property type="term" value="P:aspartate metabolic process"/>
    <property type="evidence" value="ECO:0007669"/>
    <property type="project" value="TreeGrafter"/>
</dbReference>
<dbReference type="PANTHER" id="PTHR42696:SF2">
    <property type="entry name" value="ASPARTATE AMMONIA-LYASE"/>
    <property type="match status" value="1"/>
</dbReference>
<evidence type="ECO:0000313" key="7">
    <source>
        <dbReference type="Proteomes" id="UP000251060"/>
    </source>
</evidence>
<dbReference type="InterPro" id="IPR000362">
    <property type="entry name" value="Fumarate_lyase_fam"/>
</dbReference>
<comment type="catalytic activity">
    <reaction evidence="3">
        <text>(S)-malate = fumarate + H2O</text>
        <dbReference type="Rhea" id="RHEA:12460"/>
        <dbReference type="ChEBI" id="CHEBI:15377"/>
        <dbReference type="ChEBI" id="CHEBI:15589"/>
        <dbReference type="ChEBI" id="CHEBI:29806"/>
        <dbReference type="EC" id="4.2.1.2"/>
    </reaction>
</comment>
<dbReference type="HAMAP" id="MF_00743">
    <property type="entry name" value="FumaraseC"/>
    <property type="match status" value="1"/>
</dbReference>
<feature type="binding site" evidence="3">
    <location>
        <position position="192"/>
    </location>
    <ligand>
        <name>substrate</name>
    </ligand>
</feature>
<feature type="binding site" description="in site B" evidence="3">
    <location>
        <begin position="134"/>
        <end position="137"/>
    </location>
    <ligand>
        <name>substrate</name>
    </ligand>
</feature>
<dbReference type="Pfam" id="PF10415">
    <property type="entry name" value="FumaraseC_C"/>
    <property type="match status" value="1"/>
</dbReference>
<dbReference type="FunFam" id="1.10.275.10:FF:000001">
    <property type="entry name" value="Fumarate hydratase, mitochondrial"/>
    <property type="match status" value="1"/>
</dbReference>
<dbReference type="PRINTS" id="PR00145">
    <property type="entry name" value="ARGSUCLYASE"/>
</dbReference>
<dbReference type="GO" id="GO:0006106">
    <property type="term" value="P:fumarate metabolic process"/>
    <property type="evidence" value="ECO:0007669"/>
    <property type="project" value="InterPro"/>
</dbReference>
<organism evidence="6 7">
    <name type="scientific">Methanohalophilus euhalobius</name>
    <dbReference type="NCBI Taxonomy" id="51203"/>
    <lineage>
        <taxon>Archaea</taxon>
        <taxon>Methanobacteriati</taxon>
        <taxon>Methanobacteriota</taxon>
        <taxon>Stenosarchaea group</taxon>
        <taxon>Methanomicrobia</taxon>
        <taxon>Methanosarcinales</taxon>
        <taxon>Methanosarcinaceae</taxon>
        <taxon>Methanohalophilus</taxon>
    </lineage>
</organism>
<dbReference type="UniPathway" id="UPA00223">
    <property type="reaction ID" value="UER01007"/>
</dbReference>
<reference evidence="6 7" key="1">
    <citation type="submission" date="2018-02" db="EMBL/GenBank/DDBJ databases">
        <title>Subsurface microbial communities from deep shales in Ohio and West Virginia, USA.</title>
        <authorList>
            <person name="Wrighton K."/>
        </authorList>
    </citation>
    <scope>NUCLEOTIDE SEQUENCE [LARGE SCALE GENOMIC DNA]</scope>
    <source>
        <strain evidence="6 7">DSM 10369</strain>
    </source>
</reference>
<dbReference type="InterPro" id="IPR008948">
    <property type="entry name" value="L-Aspartase-like"/>
</dbReference>
<dbReference type="Proteomes" id="UP000251060">
    <property type="component" value="Unassembled WGS sequence"/>
</dbReference>
<dbReference type="Pfam" id="PF00206">
    <property type="entry name" value="Lyase_1"/>
    <property type="match status" value="1"/>
</dbReference>
<feature type="site" description="Important for catalytic activity" evidence="3">
    <location>
        <position position="336"/>
    </location>
</feature>
<dbReference type="EC" id="4.2.1.2" evidence="3"/>
<dbReference type="InterPro" id="IPR024083">
    <property type="entry name" value="Fumarase/histidase_N"/>
</dbReference>
<evidence type="ECO:0000259" key="5">
    <source>
        <dbReference type="Pfam" id="PF10415"/>
    </source>
</evidence>
<dbReference type="InterPro" id="IPR005677">
    <property type="entry name" value="Fum_hydII"/>
</dbReference>
<dbReference type="Gene3D" id="1.10.275.10">
    <property type="entry name" value="Fumarase/aspartase (N-terminal domain)"/>
    <property type="match status" value="1"/>
</dbReference>
<gene>
    <name evidence="3" type="primary">fumC</name>
    <name evidence="6" type="ORF">B0H22_10536</name>
</gene>
<evidence type="ECO:0000256" key="2">
    <source>
        <dbReference type="ARBA" id="ARBA00023239"/>
    </source>
</evidence>
<dbReference type="NCBIfam" id="NF008909">
    <property type="entry name" value="PRK12273.1"/>
    <property type="match status" value="1"/>
</dbReference>
<comment type="function">
    <text evidence="3">Involved in the TCA cycle. Catalyzes the stereospecific interconversion of fumarate to L-malate.</text>
</comment>
<protein>
    <recommendedName>
        <fullName evidence="3">Fumarate hydratase class II</fullName>
        <shortName evidence="3">Fumarase C</shortName>
        <ecNumber evidence="3">4.2.1.2</ecNumber>
    </recommendedName>
    <alternativeName>
        <fullName evidence="3">Aerobic fumarase</fullName>
    </alternativeName>
    <alternativeName>
        <fullName evidence="3">Iron-independent fumarase</fullName>
    </alternativeName>
</protein>
<keyword evidence="2 3" id="KW-0456">Lyase</keyword>
<dbReference type="Gene3D" id="1.20.200.10">
    <property type="entry name" value="Fumarase/aspartase (Central domain)"/>
    <property type="match status" value="1"/>
</dbReference>
<sequence length="473" mass="51007">MPVTGDTMVRVEKDTLGEVEVPDDVYYGPQTARAVINFRVSGQRLPPAFIRAQAAIKMASAKANIKAGKLDRKPGDAIHKAAQEVRSGRFDDHFVLDAFQSGAGTSQNMNANEVIANRALEILGYHKGRYDVIHPNDHVNMSQSSNDTTHTAIHIAATETIINELLPVLETLQYEIDAKAKEYIGEVKPGRTHLQDAVPVTLGQEFSGYSRMLKLDKQRLENVLKDLKELNMGGTATGTGLNTPEGFGDAAINEMNHITGIDFRLAENPFEATQGAGAILGTSATLKGIAVDLTKLANDLRLLSSGPRTGFGEIVLGAVQPGSSIMPGKVNPVMAEMLNMVCFQVVGNDTAIMMAAQAGQCELNVFTPVLAHNILNSITILAGGVASFNERCLKGLTVNVEHCSKMAESSLALGTSLAPIIGYERAAEITYEAYRTNSTIREVVEKKDFGLSKEEIDDLLNPLNMTGVRNDRT</sequence>
<dbReference type="InterPro" id="IPR020557">
    <property type="entry name" value="Fumarate_lyase_CS"/>
</dbReference>
<name>A0A315B8V8_9EURY</name>
<dbReference type="PRINTS" id="PR00149">
    <property type="entry name" value="FUMRATELYASE"/>
</dbReference>
<comment type="similarity">
    <text evidence="1 3">Belongs to the class-II fumarase/aspartase family. Fumarase subfamily.</text>
</comment>
<dbReference type="EMBL" id="PVBU01000005">
    <property type="protein sequence ID" value="PQV42576.1"/>
    <property type="molecule type" value="Genomic_DNA"/>
</dbReference>
<feature type="domain" description="Fumarase C C-terminal" evidence="5">
    <location>
        <begin position="415"/>
        <end position="467"/>
    </location>
</feature>
<comment type="caution">
    <text evidence="6">The sequence shown here is derived from an EMBL/GenBank/DDBJ whole genome shotgun (WGS) entry which is preliminary data.</text>
</comment>
<feature type="binding site" evidence="3">
    <location>
        <begin position="144"/>
        <end position="146"/>
    </location>
    <ligand>
        <name>substrate</name>
    </ligand>
</feature>
<dbReference type="FunFam" id="1.20.200.10:FF:000001">
    <property type="entry name" value="Fumarate hydratase, mitochondrial"/>
    <property type="match status" value="1"/>
</dbReference>
<accession>A0A315B8V8</accession>
<dbReference type="InterPro" id="IPR051546">
    <property type="entry name" value="Aspartate_Ammonia-Lyase"/>
</dbReference>
<dbReference type="GO" id="GO:0005829">
    <property type="term" value="C:cytosol"/>
    <property type="evidence" value="ECO:0007669"/>
    <property type="project" value="TreeGrafter"/>
</dbReference>
<evidence type="ECO:0000256" key="3">
    <source>
        <dbReference type="HAMAP-Rule" id="MF_00743"/>
    </source>
</evidence>
<dbReference type="SUPFAM" id="SSF48557">
    <property type="entry name" value="L-aspartase-like"/>
    <property type="match status" value="1"/>
</dbReference>
<dbReference type="GO" id="GO:0008797">
    <property type="term" value="F:aspartate ammonia-lyase activity"/>
    <property type="evidence" value="ECO:0007669"/>
    <property type="project" value="TreeGrafter"/>
</dbReference>
<comment type="subunit">
    <text evidence="3">Homotetramer.</text>
</comment>
<dbReference type="CDD" id="cd01596">
    <property type="entry name" value="Aspartase_like"/>
    <property type="match status" value="1"/>
</dbReference>
<evidence type="ECO:0000259" key="4">
    <source>
        <dbReference type="Pfam" id="PF00206"/>
    </source>
</evidence>
<dbReference type="GO" id="GO:0004333">
    <property type="term" value="F:fumarate hydratase activity"/>
    <property type="evidence" value="ECO:0007669"/>
    <property type="project" value="UniProtKB-UniRule"/>
</dbReference>
<proteinExistence type="inferred from homology"/>
<dbReference type="PANTHER" id="PTHR42696">
    <property type="entry name" value="ASPARTATE AMMONIA-LYASE"/>
    <property type="match status" value="1"/>
</dbReference>
<dbReference type="Gene3D" id="1.10.40.30">
    <property type="entry name" value="Fumarase/aspartase (C-terminal domain)"/>
    <property type="match status" value="1"/>
</dbReference>
<keyword evidence="3" id="KW-0816">Tricarboxylic acid cycle</keyword>
<dbReference type="GO" id="GO:0006099">
    <property type="term" value="P:tricarboxylic acid cycle"/>
    <property type="evidence" value="ECO:0007669"/>
    <property type="project" value="UniProtKB-UniRule"/>
</dbReference>
<comment type="subcellular location">
    <subcellularLocation>
        <location evidence="3">Cytoplasm</location>
    </subcellularLocation>
</comment>
<comment type="miscellaneous">
    <text evidence="3">There are 2 substrate-binding sites: the catalytic A site, and the non-catalytic B site that may play a role in the transfer of substrate or product between the active site and the solvent. Alternatively, the B site may bind allosteric effectors.</text>
</comment>
<evidence type="ECO:0000313" key="6">
    <source>
        <dbReference type="EMBL" id="PQV42576.1"/>
    </source>
</evidence>
<dbReference type="PROSITE" id="PS00163">
    <property type="entry name" value="FUMARATE_LYASES"/>
    <property type="match status" value="1"/>
</dbReference>
<dbReference type="InterPro" id="IPR018951">
    <property type="entry name" value="Fumarase_C_C"/>
</dbReference>
<feature type="active site" description="Proton donor/acceptor" evidence="3">
    <location>
        <position position="193"/>
    </location>
</feature>
<feature type="domain" description="Fumarate lyase N-terminal" evidence="4">
    <location>
        <begin position="17"/>
        <end position="347"/>
    </location>
</feature>
<keyword evidence="3" id="KW-0963">Cytoplasm</keyword>
<feature type="binding site" evidence="3">
    <location>
        <position position="324"/>
    </location>
    <ligand>
        <name>substrate</name>
    </ligand>
</feature>
<feature type="binding site" evidence="3">
    <location>
        <begin position="329"/>
        <end position="331"/>
    </location>
    <ligand>
        <name>substrate</name>
    </ligand>
</feature>
<evidence type="ECO:0000256" key="1">
    <source>
        <dbReference type="ARBA" id="ARBA00009084"/>
    </source>
</evidence>
<dbReference type="InterPro" id="IPR022761">
    <property type="entry name" value="Fumarate_lyase_N"/>
</dbReference>